<evidence type="ECO:0000313" key="1">
    <source>
        <dbReference type="EMBL" id="KWA84243.1"/>
    </source>
</evidence>
<accession>A0A106QDG0</accession>
<sequence length="172" mass="20258">MWAYPSLKAALKALGERWIAANVGPHFRVFAHSARYFDTVREAWVGEPVYVERAYIMRDDAGGVVTAATFGPLIERRRWHSRWTRMWDFWNGEGAVPGVRCYRGGGHYYRRPKTMMERRLAGLVLEEEGEVAPRGARKANHLPNAYDDYRIAAREDRNWKRYRRTQWKQKRA</sequence>
<proteinExistence type="predicted"/>
<dbReference type="Proteomes" id="UP000060630">
    <property type="component" value="Unassembled WGS sequence"/>
</dbReference>
<organism evidence="1 2">
    <name type="scientific">Burkholderia ubonensis</name>
    <dbReference type="NCBI Taxonomy" id="101571"/>
    <lineage>
        <taxon>Bacteria</taxon>
        <taxon>Pseudomonadati</taxon>
        <taxon>Pseudomonadota</taxon>
        <taxon>Betaproteobacteria</taxon>
        <taxon>Burkholderiales</taxon>
        <taxon>Burkholderiaceae</taxon>
        <taxon>Burkholderia</taxon>
        <taxon>Burkholderia cepacia complex</taxon>
    </lineage>
</organism>
<protein>
    <submittedName>
        <fullName evidence="1">Uncharacterized protein</fullName>
    </submittedName>
</protein>
<dbReference type="EMBL" id="LPHD01000049">
    <property type="protein sequence ID" value="KWA84243.1"/>
    <property type="molecule type" value="Genomic_DNA"/>
</dbReference>
<gene>
    <name evidence="1" type="ORF">WL29_23060</name>
</gene>
<comment type="caution">
    <text evidence="1">The sequence shown here is derived from an EMBL/GenBank/DDBJ whole genome shotgun (WGS) entry which is preliminary data.</text>
</comment>
<dbReference type="AlphaFoldDB" id="A0A106QDG0"/>
<evidence type="ECO:0000313" key="2">
    <source>
        <dbReference type="Proteomes" id="UP000060630"/>
    </source>
</evidence>
<reference evidence="1 2" key="1">
    <citation type="submission" date="2015-11" db="EMBL/GenBank/DDBJ databases">
        <title>Expanding the genomic diversity of Burkholderia species for the development of highly accurate diagnostics.</title>
        <authorList>
            <person name="Sahl J."/>
            <person name="Keim P."/>
            <person name="Wagner D."/>
        </authorList>
    </citation>
    <scope>NUCLEOTIDE SEQUENCE [LARGE SCALE GENOMIC DNA]</scope>
    <source>
        <strain evidence="1 2">MSMB2087WGS</strain>
    </source>
</reference>
<name>A0A106QDG0_9BURK</name>